<dbReference type="Pfam" id="PF00437">
    <property type="entry name" value="T2SSE"/>
    <property type="match status" value="1"/>
</dbReference>
<dbReference type="eggNOG" id="COG2804">
    <property type="taxonomic scope" value="Bacteria"/>
</dbReference>
<dbReference type="EMBL" id="JRYO01000071">
    <property type="protein sequence ID" value="KHE93177.1"/>
    <property type="molecule type" value="Genomic_DNA"/>
</dbReference>
<dbReference type="InterPro" id="IPR037257">
    <property type="entry name" value="T2SS_E_N_sf"/>
</dbReference>
<dbReference type="GO" id="GO:0005524">
    <property type="term" value="F:ATP binding"/>
    <property type="evidence" value="ECO:0007669"/>
    <property type="project" value="UniProtKB-KW"/>
</dbReference>
<dbReference type="SUPFAM" id="SSF160246">
    <property type="entry name" value="EspE N-terminal domain-like"/>
    <property type="match status" value="1"/>
</dbReference>
<gene>
    <name evidence="5" type="ORF">SCABRO_01096</name>
</gene>
<dbReference type="CDD" id="cd01129">
    <property type="entry name" value="PulE-GspE-like"/>
    <property type="match status" value="1"/>
</dbReference>
<dbReference type="Gene3D" id="3.30.450.90">
    <property type="match status" value="1"/>
</dbReference>
<comment type="caution">
    <text evidence="5">The sequence shown here is derived from an EMBL/GenBank/DDBJ whole genome shotgun (WGS) entry which is preliminary data.</text>
</comment>
<sequence length="559" mass="63002">MSRLEDKNSRLLEVLLEVGKITRDDVEKIIQLQEKTHEKADRILLNLGIISEEDLRDALGNIFNLKIWQRKKEEKLPVIDYLPQSFLHSNRILPIKQYNGNLDIAITDPSDESLLEVIESTTNKRVNIFVGCEKDIIASINETYEDLTEEDQSAYSIDLDVVDDIEKLKDLALEAPVVRLVNNTLNKALEIGASDVHIEMFENKPKLRYRIDGVLIDYPAPARDVYFATINRIKIMSNLNIAEKRLPQDGRIRLKVGGKEIDIRVSVIPMLYGECIVMRILDKSNITLDLSTFGFSEDVLENLRKLIKKSEGMILATGPTGSGKTTTLYASLKEIISPSLKIITVEDPVEYSLDGVNQIQVNSKVGLDFASGLRSILRHDPDVILVGEIRDKSTAGICIQSSLTGHLVLSTLHTNDAASTFNRLLDMGMEDYLVSTCVIAVLAQRLVRKLCECKEEYRLDEETKARIGIDSDKPLYRPKGCIECSNTGYRGRVAISELLIVNDNIRQMIVNRERSNVIQQEAMKHGMRTLWQDGLKKVEEGFTSLSELERVTDDTSVNA</sequence>
<evidence type="ECO:0000259" key="4">
    <source>
        <dbReference type="PROSITE" id="PS00662"/>
    </source>
</evidence>
<accession>A0A0B0EJE7</accession>
<dbReference type="Gene3D" id="3.30.300.160">
    <property type="entry name" value="Type II secretion system, protein E, N-terminal domain"/>
    <property type="match status" value="1"/>
</dbReference>
<evidence type="ECO:0000313" key="6">
    <source>
        <dbReference type="Proteomes" id="UP000030652"/>
    </source>
</evidence>
<dbReference type="FunFam" id="3.30.450.90:FF:000001">
    <property type="entry name" value="Type II secretion system ATPase GspE"/>
    <property type="match status" value="1"/>
</dbReference>
<dbReference type="SUPFAM" id="SSF52540">
    <property type="entry name" value="P-loop containing nucleoside triphosphate hydrolases"/>
    <property type="match status" value="1"/>
</dbReference>
<dbReference type="InterPro" id="IPR027417">
    <property type="entry name" value="P-loop_NTPase"/>
</dbReference>
<evidence type="ECO:0000256" key="2">
    <source>
        <dbReference type="ARBA" id="ARBA00022741"/>
    </source>
</evidence>
<dbReference type="Pfam" id="PF05157">
    <property type="entry name" value="MshEN"/>
    <property type="match status" value="1"/>
</dbReference>
<protein>
    <submittedName>
        <fullName evidence="5">Secretory pathway protein</fullName>
    </submittedName>
</protein>
<dbReference type="Gene3D" id="1.10.40.70">
    <property type="match status" value="1"/>
</dbReference>
<dbReference type="PANTHER" id="PTHR30258">
    <property type="entry name" value="TYPE II SECRETION SYSTEM PROTEIN GSPE-RELATED"/>
    <property type="match status" value="1"/>
</dbReference>
<dbReference type="PROSITE" id="PS00662">
    <property type="entry name" value="T2SP_E"/>
    <property type="match status" value="1"/>
</dbReference>
<keyword evidence="2" id="KW-0547">Nucleotide-binding</keyword>
<dbReference type="Gene3D" id="3.40.50.300">
    <property type="entry name" value="P-loop containing nucleotide triphosphate hydrolases"/>
    <property type="match status" value="1"/>
</dbReference>
<evidence type="ECO:0000256" key="1">
    <source>
        <dbReference type="ARBA" id="ARBA00006611"/>
    </source>
</evidence>
<dbReference type="InterPro" id="IPR007831">
    <property type="entry name" value="T2SS_GspE_N"/>
</dbReference>
<dbReference type="Proteomes" id="UP000030652">
    <property type="component" value="Unassembled WGS sequence"/>
</dbReference>
<reference evidence="5 6" key="1">
    <citation type="submission" date="2014-10" db="EMBL/GenBank/DDBJ databases">
        <title>Draft genome of anammox bacterium scalindua brodae, obtained using differential coverage binning of sequence data from two enrichment reactors.</title>
        <authorList>
            <person name="Speth D.R."/>
            <person name="Russ L."/>
            <person name="Kartal B."/>
            <person name="Op den Camp H.J."/>
            <person name="Dutilh B.E."/>
            <person name="Jetten M.S."/>
        </authorList>
    </citation>
    <scope>NUCLEOTIDE SEQUENCE [LARGE SCALE GENOMIC DNA]</scope>
    <source>
        <strain evidence="5">RU1</strain>
    </source>
</reference>
<dbReference type="GO" id="GO:0016887">
    <property type="term" value="F:ATP hydrolysis activity"/>
    <property type="evidence" value="ECO:0007669"/>
    <property type="project" value="TreeGrafter"/>
</dbReference>
<evidence type="ECO:0000256" key="3">
    <source>
        <dbReference type="ARBA" id="ARBA00022840"/>
    </source>
</evidence>
<dbReference type="GO" id="GO:0005886">
    <property type="term" value="C:plasma membrane"/>
    <property type="evidence" value="ECO:0007669"/>
    <property type="project" value="TreeGrafter"/>
</dbReference>
<name>A0A0B0EJE7_9BACT</name>
<comment type="similarity">
    <text evidence="1">Belongs to the GSP E family.</text>
</comment>
<feature type="domain" description="Bacterial type II secretion system protein E" evidence="4">
    <location>
        <begin position="377"/>
        <end position="391"/>
    </location>
</feature>
<dbReference type="InterPro" id="IPR001482">
    <property type="entry name" value="T2SS/T4SS_dom"/>
</dbReference>
<dbReference type="PATRIC" id="fig|237368.3.peg.1205"/>
<organism evidence="5 6">
    <name type="scientific">Candidatus Scalindua brodae</name>
    <dbReference type="NCBI Taxonomy" id="237368"/>
    <lineage>
        <taxon>Bacteria</taxon>
        <taxon>Pseudomonadati</taxon>
        <taxon>Planctomycetota</taxon>
        <taxon>Candidatus Brocadiia</taxon>
        <taxon>Candidatus Brocadiales</taxon>
        <taxon>Candidatus Scalinduaceae</taxon>
        <taxon>Candidatus Scalindua</taxon>
    </lineage>
</organism>
<keyword evidence="3" id="KW-0067">ATP-binding</keyword>
<evidence type="ECO:0000313" key="5">
    <source>
        <dbReference type="EMBL" id="KHE93177.1"/>
    </source>
</evidence>
<dbReference type="FunFam" id="3.40.50.300:FF:000398">
    <property type="entry name" value="Type IV pilus assembly ATPase PilB"/>
    <property type="match status" value="1"/>
</dbReference>
<proteinExistence type="inferred from homology"/>
<dbReference type="PANTHER" id="PTHR30258:SF2">
    <property type="entry name" value="COMG OPERON PROTEIN 1"/>
    <property type="match status" value="1"/>
</dbReference>
<dbReference type="AlphaFoldDB" id="A0A0B0EJE7"/>